<dbReference type="EMBL" id="JACOFX010000024">
    <property type="protein sequence ID" value="MBC3911119.1"/>
    <property type="molecule type" value="Genomic_DNA"/>
</dbReference>
<evidence type="ECO:0000256" key="1">
    <source>
        <dbReference type="ARBA" id="ARBA00004117"/>
    </source>
</evidence>
<comment type="function">
    <text evidence="4">A flexible structure which links the flagellar filament to the drive apparatus in the basal body.</text>
</comment>
<dbReference type="NCBIfam" id="TIGR03506">
    <property type="entry name" value="FlgEFG_subfam"/>
    <property type="match status" value="1"/>
</dbReference>
<feature type="domain" description="Flagellar basal-body/hook protein C-terminal" evidence="6">
    <location>
        <begin position="358"/>
        <end position="399"/>
    </location>
</feature>
<keyword evidence="8" id="KW-0966">Cell projection</keyword>
<evidence type="ECO:0000313" key="8">
    <source>
        <dbReference type="EMBL" id="MBC3911119.1"/>
    </source>
</evidence>
<dbReference type="InterPro" id="IPR010930">
    <property type="entry name" value="Flg_bb/hook_C_dom"/>
</dbReference>
<dbReference type="InterPro" id="IPR001444">
    <property type="entry name" value="Flag_bb_rod_N"/>
</dbReference>
<dbReference type="InterPro" id="IPR053967">
    <property type="entry name" value="LlgE_F_G-like_D1"/>
</dbReference>
<evidence type="ECO:0000259" key="5">
    <source>
        <dbReference type="Pfam" id="PF00460"/>
    </source>
</evidence>
<dbReference type="PANTHER" id="PTHR30435:SF1">
    <property type="entry name" value="FLAGELLAR HOOK PROTEIN FLGE"/>
    <property type="match status" value="1"/>
</dbReference>
<dbReference type="PANTHER" id="PTHR30435">
    <property type="entry name" value="FLAGELLAR PROTEIN"/>
    <property type="match status" value="1"/>
</dbReference>
<feature type="domain" description="Flagellar hook protein FlgE/F/G-like D1" evidence="7">
    <location>
        <begin position="90"/>
        <end position="165"/>
    </location>
</feature>
<evidence type="ECO:0000313" key="9">
    <source>
        <dbReference type="Proteomes" id="UP000646911"/>
    </source>
</evidence>
<dbReference type="Gene3D" id="2.60.98.20">
    <property type="entry name" value="Flagellar hook protein FlgE"/>
    <property type="match status" value="1"/>
</dbReference>
<evidence type="ECO:0000259" key="7">
    <source>
        <dbReference type="Pfam" id="PF22692"/>
    </source>
</evidence>
<name>A0ABR6ZHB3_9BURK</name>
<comment type="caution">
    <text evidence="8">The sequence shown here is derived from an EMBL/GenBank/DDBJ whole genome shotgun (WGS) entry which is preliminary data.</text>
</comment>
<sequence>MLDSIYIGMSGLQGYSRGLKIIANNTANINTPGFKSSSLQFGDMFYANGDQSGTSKGTFGSSGHGLMTSGTTLNFKQGELRQTGNALDLAVDGAGMFTLKDANGKLHYTRAGQFEFNSSGVLVNRLDGSKVMGRDTSGALAEITVNGTRASNSKASTTVTFKGNVDYSSTTVTVNSVKVIDSAGGEHNLTTKLTKTSTDNWSVDVSENGVSVGTGNIVFLNGKTVLASSKVVINFAPAGMTSTALTLDFSTDVSSFAANTPNPTNPTNPTNSNLTPLAFNTQDGFSAGSLTGASFDANGVLVMTYSNGQTSKGNRLALGRFDTTDAVQAVGGNQFDSTDPTAWHSGSAGENGFGSVKSGMVEISNVDLSQEFSDLVIMQRGYQASSQIITTANEMLQELFAMKGK</sequence>
<keyword evidence="8" id="KW-0282">Flagellum</keyword>
<comment type="similarity">
    <text evidence="2 4">Belongs to the flagella basal body rod proteins family.</text>
</comment>
<comment type="subcellular location">
    <subcellularLocation>
        <location evidence="1 4">Bacterial flagellum basal body</location>
    </subcellularLocation>
</comment>
<evidence type="ECO:0000256" key="2">
    <source>
        <dbReference type="ARBA" id="ARBA00009677"/>
    </source>
</evidence>
<feature type="domain" description="Flagellar basal body rod protein N-terminal" evidence="5">
    <location>
        <begin position="5"/>
        <end position="35"/>
    </location>
</feature>
<evidence type="ECO:0000259" key="6">
    <source>
        <dbReference type="Pfam" id="PF06429"/>
    </source>
</evidence>
<organism evidence="8 9">
    <name type="scientific">Undibacterium umbellatum</name>
    <dbReference type="NCBI Taxonomy" id="2762300"/>
    <lineage>
        <taxon>Bacteria</taxon>
        <taxon>Pseudomonadati</taxon>
        <taxon>Pseudomonadota</taxon>
        <taxon>Betaproteobacteria</taxon>
        <taxon>Burkholderiales</taxon>
        <taxon>Oxalobacteraceae</taxon>
        <taxon>Undibacterium</taxon>
    </lineage>
</organism>
<dbReference type="Pfam" id="PF00460">
    <property type="entry name" value="Flg_bb_rod"/>
    <property type="match status" value="1"/>
</dbReference>
<evidence type="ECO:0000256" key="4">
    <source>
        <dbReference type="RuleBase" id="RU362116"/>
    </source>
</evidence>
<reference evidence="8 9" key="1">
    <citation type="submission" date="2020-08" db="EMBL/GenBank/DDBJ databases">
        <title>Novel species isolated from subtropical streams in China.</title>
        <authorList>
            <person name="Lu H."/>
        </authorList>
    </citation>
    <scope>NUCLEOTIDE SEQUENCE [LARGE SCALE GENOMIC DNA]</scope>
    <source>
        <strain evidence="8 9">NL8W</strain>
    </source>
</reference>
<dbReference type="InterPro" id="IPR020013">
    <property type="entry name" value="Flagellar_FlgE/F/G"/>
</dbReference>
<protein>
    <recommendedName>
        <fullName evidence="4">Flagellar hook protein FlgE</fullName>
    </recommendedName>
</protein>
<accession>A0ABR6ZHB3</accession>
<keyword evidence="3 4" id="KW-0975">Bacterial flagellum</keyword>
<dbReference type="SUPFAM" id="SSF117143">
    <property type="entry name" value="Flagellar hook protein flgE"/>
    <property type="match status" value="1"/>
</dbReference>
<gene>
    <name evidence="8" type="ORF">H8L47_26450</name>
</gene>
<dbReference type="Pfam" id="PF06429">
    <property type="entry name" value="Flg_bbr_C"/>
    <property type="match status" value="1"/>
</dbReference>
<keyword evidence="8" id="KW-0969">Cilium</keyword>
<dbReference type="Pfam" id="PF22692">
    <property type="entry name" value="LlgE_F_G_D1"/>
    <property type="match status" value="1"/>
</dbReference>
<dbReference type="InterPro" id="IPR037058">
    <property type="entry name" value="Falgellar_hook_FlgE_sf"/>
</dbReference>
<evidence type="ECO:0000256" key="3">
    <source>
        <dbReference type="ARBA" id="ARBA00023143"/>
    </source>
</evidence>
<dbReference type="Proteomes" id="UP000646911">
    <property type="component" value="Unassembled WGS sequence"/>
</dbReference>
<proteinExistence type="inferred from homology"/>
<dbReference type="InterPro" id="IPR037925">
    <property type="entry name" value="FlgE/F/G-like"/>
</dbReference>
<dbReference type="RefSeq" id="WP_186956830.1">
    <property type="nucleotide sequence ID" value="NZ_JACOFX010000024.1"/>
</dbReference>
<keyword evidence="9" id="KW-1185">Reference proteome</keyword>